<dbReference type="NCBIfam" id="TIGR01764">
    <property type="entry name" value="excise"/>
    <property type="match status" value="1"/>
</dbReference>
<accession>A0A0F9LXV7</accession>
<evidence type="ECO:0000259" key="1">
    <source>
        <dbReference type="Pfam" id="PF12728"/>
    </source>
</evidence>
<reference evidence="2" key="1">
    <citation type="journal article" date="2015" name="Nature">
        <title>Complex archaea that bridge the gap between prokaryotes and eukaryotes.</title>
        <authorList>
            <person name="Spang A."/>
            <person name="Saw J.H."/>
            <person name="Jorgensen S.L."/>
            <person name="Zaremba-Niedzwiedzka K."/>
            <person name="Martijn J."/>
            <person name="Lind A.E."/>
            <person name="van Eijk R."/>
            <person name="Schleper C."/>
            <person name="Guy L."/>
            <person name="Ettema T.J."/>
        </authorList>
    </citation>
    <scope>NUCLEOTIDE SEQUENCE</scope>
</reference>
<evidence type="ECO:0000313" key="2">
    <source>
        <dbReference type="EMBL" id="KKM99929.1"/>
    </source>
</evidence>
<sequence>MTLTETSEYMNLSASLLYKLVEAKQIPHTRIGRKILFDRQKLEKYIDENSFGVEDWDEKAKEMLE</sequence>
<dbReference type="Pfam" id="PF12728">
    <property type="entry name" value="HTH_17"/>
    <property type="match status" value="1"/>
</dbReference>
<proteinExistence type="predicted"/>
<dbReference type="InterPro" id="IPR038148">
    <property type="entry name" value="Tn1545/Tn916_Xis"/>
</dbReference>
<organism evidence="2">
    <name type="scientific">marine sediment metagenome</name>
    <dbReference type="NCBI Taxonomy" id="412755"/>
    <lineage>
        <taxon>unclassified sequences</taxon>
        <taxon>metagenomes</taxon>
        <taxon>ecological metagenomes</taxon>
    </lineage>
</organism>
<dbReference type="AlphaFoldDB" id="A0A0F9LXV7"/>
<name>A0A0F9LXV7_9ZZZZ</name>
<dbReference type="InterPro" id="IPR041657">
    <property type="entry name" value="HTH_17"/>
</dbReference>
<dbReference type="EMBL" id="LAZR01005440">
    <property type="protein sequence ID" value="KKM99929.1"/>
    <property type="molecule type" value="Genomic_DNA"/>
</dbReference>
<protein>
    <recommendedName>
        <fullName evidence="1">Helix-turn-helix domain-containing protein</fullName>
    </recommendedName>
</protein>
<gene>
    <name evidence="2" type="ORF">LCGC14_1142850</name>
</gene>
<dbReference type="Gene3D" id="3.90.105.50">
    <property type="match status" value="1"/>
</dbReference>
<dbReference type="InterPro" id="IPR010093">
    <property type="entry name" value="SinI_DNA-bd"/>
</dbReference>
<dbReference type="GO" id="GO:0003677">
    <property type="term" value="F:DNA binding"/>
    <property type="evidence" value="ECO:0007669"/>
    <property type="project" value="InterPro"/>
</dbReference>
<feature type="domain" description="Helix-turn-helix" evidence="1">
    <location>
        <begin position="1"/>
        <end position="50"/>
    </location>
</feature>
<comment type="caution">
    <text evidence="2">The sequence shown here is derived from an EMBL/GenBank/DDBJ whole genome shotgun (WGS) entry which is preliminary data.</text>
</comment>